<name>A0AA88GSF1_NAELO</name>
<dbReference type="EMBL" id="PYSW02000019">
    <property type="protein sequence ID" value="KAG2385413.1"/>
    <property type="molecule type" value="Genomic_DNA"/>
</dbReference>
<feature type="compositionally biased region" description="Low complexity" evidence="1">
    <location>
        <begin position="173"/>
        <end position="183"/>
    </location>
</feature>
<gene>
    <name evidence="2" type="ORF">C9374_004057</name>
</gene>
<sequence>MKEFSTHVRAYNTRCILNEQEILEFISDKRDFPDELDPNILSKASDKDVKWYVTTLGEKTVNMLCEWKHRLNYLESECKDVQDFSEMKQKIEHNIKQMKETLGSVSSVTAAEHFLEMDSDIKLLQDEESKPSPPIPLRKGRSKSLISNFSSSSKPRISNMYHKNPLGLSSNCRSLSMQSLSKQQKSRQDERARPGCNFRGV</sequence>
<accession>A0AA88GSF1</accession>
<evidence type="ECO:0000256" key="1">
    <source>
        <dbReference type="SAM" id="MobiDB-lite"/>
    </source>
</evidence>
<proteinExistence type="predicted"/>
<dbReference type="AlphaFoldDB" id="A0AA88GSF1"/>
<organism evidence="2 3">
    <name type="scientific">Naegleria lovaniensis</name>
    <name type="common">Amoeba</name>
    <dbReference type="NCBI Taxonomy" id="51637"/>
    <lineage>
        <taxon>Eukaryota</taxon>
        <taxon>Discoba</taxon>
        <taxon>Heterolobosea</taxon>
        <taxon>Tetramitia</taxon>
        <taxon>Eutetramitia</taxon>
        <taxon>Vahlkampfiidae</taxon>
        <taxon>Naegleria</taxon>
    </lineage>
</organism>
<reference evidence="2 3" key="1">
    <citation type="journal article" date="2018" name="BMC Genomics">
        <title>The genome of Naegleria lovaniensis, the basis for a comparative approach to unravel pathogenicity factors of the human pathogenic amoeba N. fowleri.</title>
        <authorList>
            <person name="Liechti N."/>
            <person name="Schurch N."/>
            <person name="Bruggmann R."/>
            <person name="Wittwer M."/>
        </authorList>
    </citation>
    <scope>NUCLEOTIDE SEQUENCE [LARGE SCALE GENOMIC DNA]</scope>
    <source>
        <strain evidence="2 3">ATCC 30569</strain>
    </source>
</reference>
<dbReference type="RefSeq" id="XP_044549406.1">
    <property type="nucleotide sequence ID" value="XM_044693654.1"/>
</dbReference>
<evidence type="ECO:0000313" key="2">
    <source>
        <dbReference type="EMBL" id="KAG2385413.1"/>
    </source>
</evidence>
<protein>
    <submittedName>
        <fullName evidence="2">Uncharacterized protein</fullName>
    </submittedName>
</protein>
<dbReference type="GeneID" id="68096512"/>
<comment type="caution">
    <text evidence="2">The sequence shown here is derived from an EMBL/GenBank/DDBJ whole genome shotgun (WGS) entry which is preliminary data.</text>
</comment>
<keyword evidence="3" id="KW-1185">Reference proteome</keyword>
<evidence type="ECO:0000313" key="3">
    <source>
        <dbReference type="Proteomes" id="UP000816034"/>
    </source>
</evidence>
<feature type="compositionally biased region" description="Low complexity" evidence="1">
    <location>
        <begin position="143"/>
        <end position="153"/>
    </location>
</feature>
<dbReference type="Proteomes" id="UP000816034">
    <property type="component" value="Unassembled WGS sequence"/>
</dbReference>
<feature type="region of interest" description="Disordered" evidence="1">
    <location>
        <begin position="125"/>
        <end position="201"/>
    </location>
</feature>